<gene>
    <name evidence="1" type="ORF">ACFQPB_02400</name>
</gene>
<dbReference type="EMBL" id="JBHTCA010000002">
    <property type="protein sequence ID" value="MFC7407707.1"/>
    <property type="molecule type" value="Genomic_DNA"/>
</dbReference>
<evidence type="ECO:0000313" key="1">
    <source>
        <dbReference type="EMBL" id="MFC7407707.1"/>
    </source>
</evidence>
<reference evidence="2" key="1">
    <citation type="journal article" date="2019" name="Int. J. Syst. Evol. Microbiol.">
        <title>The Global Catalogue of Microorganisms (GCM) 10K type strain sequencing project: providing services to taxonomists for standard genome sequencing and annotation.</title>
        <authorList>
            <consortium name="The Broad Institute Genomics Platform"/>
            <consortium name="The Broad Institute Genome Sequencing Center for Infectious Disease"/>
            <person name="Wu L."/>
            <person name="Ma J."/>
        </authorList>
    </citation>
    <scope>NUCLEOTIDE SEQUENCE [LARGE SCALE GENOMIC DNA]</scope>
    <source>
        <strain evidence="2">CGMCC 1.12371</strain>
    </source>
</reference>
<keyword evidence="2" id="KW-1185">Reference proteome</keyword>
<proteinExistence type="predicted"/>
<protein>
    <submittedName>
        <fullName evidence="1">Uncharacterized protein</fullName>
    </submittedName>
</protein>
<name>A0ABW2QI37_9BURK</name>
<evidence type="ECO:0000313" key="2">
    <source>
        <dbReference type="Proteomes" id="UP001596501"/>
    </source>
</evidence>
<accession>A0ABW2QI37</accession>
<organism evidence="1 2">
    <name type="scientific">Hydrogenophaga atypica</name>
    <dbReference type="NCBI Taxonomy" id="249409"/>
    <lineage>
        <taxon>Bacteria</taxon>
        <taxon>Pseudomonadati</taxon>
        <taxon>Pseudomonadota</taxon>
        <taxon>Betaproteobacteria</taxon>
        <taxon>Burkholderiales</taxon>
        <taxon>Comamonadaceae</taxon>
        <taxon>Hydrogenophaga</taxon>
    </lineage>
</organism>
<dbReference type="RefSeq" id="WP_382219503.1">
    <property type="nucleotide sequence ID" value="NZ_JBHTCA010000002.1"/>
</dbReference>
<dbReference type="Proteomes" id="UP001596501">
    <property type="component" value="Unassembled WGS sequence"/>
</dbReference>
<sequence>MKINLRGRRAYLYRRRWVPAGPDVPHAHPAEDYLGALDADAEFIPPELLSVLTEAEQAQLREKVLLPATQARAAAAKRELDPLWRIAEASRLLTEAAHCSQSALVPGSTLTAARKALESIRLIDHVPTRPSAPPPRAKDQRLEEALAAIKAAAEAVRNGEYGKAPVEGARSTRAYRLWSELYRAVEGDERSLLRALQEKGFVKWRKG</sequence>
<comment type="caution">
    <text evidence="1">The sequence shown here is derived from an EMBL/GenBank/DDBJ whole genome shotgun (WGS) entry which is preliminary data.</text>
</comment>